<protein>
    <submittedName>
        <fullName evidence="2">Uncharacterized protein</fullName>
    </submittedName>
</protein>
<proteinExistence type="predicted"/>
<evidence type="ECO:0000313" key="3">
    <source>
        <dbReference type="Proteomes" id="UP001218188"/>
    </source>
</evidence>
<evidence type="ECO:0000256" key="1">
    <source>
        <dbReference type="SAM" id="MobiDB-lite"/>
    </source>
</evidence>
<name>A0AAD6SBD5_9AGAR</name>
<keyword evidence="3" id="KW-1185">Reference proteome</keyword>
<accession>A0AAD6SBD5</accession>
<gene>
    <name evidence="2" type="ORF">C8F04DRAFT_969797</name>
</gene>
<dbReference type="AlphaFoldDB" id="A0AAD6SBD5"/>
<evidence type="ECO:0000313" key="2">
    <source>
        <dbReference type="EMBL" id="KAJ7023838.1"/>
    </source>
</evidence>
<dbReference type="Proteomes" id="UP001218188">
    <property type="component" value="Unassembled WGS sequence"/>
</dbReference>
<dbReference type="EMBL" id="JARJCM010000181">
    <property type="protein sequence ID" value="KAJ7023838.1"/>
    <property type="molecule type" value="Genomic_DNA"/>
</dbReference>
<organism evidence="2 3">
    <name type="scientific">Mycena alexandri</name>
    <dbReference type="NCBI Taxonomy" id="1745969"/>
    <lineage>
        <taxon>Eukaryota</taxon>
        <taxon>Fungi</taxon>
        <taxon>Dikarya</taxon>
        <taxon>Basidiomycota</taxon>
        <taxon>Agaricomycotina</taxon>
        <taxon>Agaricomycetes</taxon>
        <taxon>Agaricomycetidae</taxon>
        <taxon>Agaricales</taxon>
        <taxon>Marasmiineae</taxon>
        <taxon>Mycenaceae</taxon>
        <taxon>Mycena</taxon>
    </lineage>
</organism>
<comment type="caution">
    <text evidence="2">The sequence shown here is derived from an EMBL/GenBank/DDBJ whole genome shotgun (WGS) entry which is preliminary data.</text>
</comment>
<sequence length="1222" mass="135528">MVHLSRYRCYEFSDSNVDVSQKGNLANYFANSNKWTPGSHWMTYPYLQHGVGTVGWEPISFGVDNTMQFRSDGCHNKIPPSSTAPCTPCAALPSSSKFTKFMDRATEMMKSMAQSTKDLRTKLSNAKRSSVVAQRNISEYRRMTMLLAANDIPGLRRMLTVLAKRGANPRAICATLTRAINGTFATRGGFNERDLDVGWLVKAIGGPRLLYALSKSHGLPSATTVRKHKKIPKLLPSVGMPTKEEISANIASFLDPDIKPAPQPLSEGGQLPGNVLMFDGIALETKCRYCPYRNAILGLCREHLHLVNTSLDSLESVEDVRLALQKDKKESGKVCFGSDATVVAIAPYAREDHYTPIPLVLSPSDKTEKGAQLAKWMQVVLDTWDTHPQGRALHGRIDALASDGDSSYRLVKHLICMVQEVDPDSPLGKIVRPLLGLNCFTSKDGQLSTCDPKHILKRDATLMRNSNGIMVGKTNIQPQDIVEHLAALPDVTLTQAKELLDPSDKQNVPKAVSLIQRLYHLKDLPLPDNPTAIQTRKSIAFFSRVLSYFLLPFITVEMSLSEQVESLSAYTFLAATLEMKHGSFCFTGPLYSDSQATIKNIIFTIAKMQLVNPNLKFYIIMEGTDRLEVVFSDCRTQDHARNFDIEQLAGKLAVGVLINSTFEKNPDLDRGHRRLNVTGALGIDHLNPKSWIGNARVGDVDLAKQWHAGEVIANNLLEEFFGPSGRVDFSKQFSRPGFDLCCPLGHYVGLDAKHEDKRSEEENEQPLFPPENPDQELPPTENSSEERVVSSQQIHSGLDEDEDQNYQDMPLGIDLDQFLPDYPLTPNNPGVTRDQVPSAADRDEAADTPVTFSKVLEVEGKKYLKASLVATLSSNRSKKATMRTLRVRGVALEDLRGRKSEQFDPTDLDNENVLKSGDLVASLVHTAGTICLGIFVVKGIRVGADKSTRTAVSFSDIENQDQKATVIIQMMEMRNPQVQGVNAEFWEWTGNYLSLDVTQDERETRRLFVAEIPGVLAHPIGPSVSKPASTTRLEAQATWSIPTDQLKDILEDAWQSLDPTGKEMAANVARLPQVHNPESHPYRDAAAAPSFIVQNVPAHLTRPKLRATDKISCLICGVEKKLNEMRGHPVGSEPCGFCGLDGCSTQLLDVKHPKKPVSIKSSCPYHYSRMNYKKAMVASRTSPLTNVPIHCLLSTPFTIIHCHQFLRNLWLSYSFESPKNMH</sequence>
<reference evidence="2" key="1">
    <citation type="submission" date="2023-03" db="EMBL/GenBank/DDBJ databases">
        <title>Massive genome expansion in bonnet fungi (Mycena s.s.) driven by repeated elements and novel gene families across ecological guilds.</title>
        <authorList>
            <consortium name="Lawrence Berkeley National Laboratory"/>
            <person name="Harder C.B."/>
            <person name="Miyauchi S."/>
            <person name="Viragh M."/>
            <person name="Kuo A."/>
            <person name="Thoen E."/>
            <person name="Andreopoulos B."/>
            <person name="Lu D."/>
            <person name="Skrede I."/>
            <person name="Drula E."/>
            <person name="Henrissat B."/>
            <person name="Morin E."/>
            <person name="Kohler A."/>
            <person name="Barry K."/>
            <person name="LaButti K."/>
            <person name="Morin E."/>
            <person name="Salamov A."/>
            <person name="Lipzen A."/>
            <person name="Mereny Z."/>
            <person name="Hegedus B."/>
            <person name="Baldrian P."/>
            <person name="Stursova M."/>
            <person name="Weitz H."/>
            <person name="Taylor A."/>
            <person name="Grigoriev I.V."/>
            <person name="Nagy L.G."/>
            <person name="Martin F."/>
            <person name="Kauserud H."/>
        </authorList>
    </citation>
    <scope>NUCLEOTIDE SEQUENCE</scope>
    <source>
        <strain evidence="2">CBHHK200</strain>
    </source>
</reference>
<feature type="region of interest" description="Disordered" evidence="1">
    <location>
        <begin position="755"/>
        <end position="847"/>
    </location>
</feature>